<comment type="caution">
    <text evidence="1">The sequence shown here is derived from an EMBL/GenBank/DDBJ whole genome shotgun (WGS) entry which is preliminary data.</text>
</comment>
<evidence type="ECO:0000313" key="2">
    <source>
        <dbReference type="Proteomes" id="UP000237105"/>
    </source>
</evidence>
<keyword evidence="2" id="KW-1185">Reference proteome</keyword>
<organism evidence="1 2">
    <name type="scientific">Parasponia andersonii</name>
    <name type="common">Sponia andersonii</name>
    <dbReference type="NCBI Taxonomy" id="3476"/>
    <lineage>
        <taxon>Eukaryota</taxon>
        <taxon>Viridiplantae</taxon>
        <taxon>Streptophyta</taxon>
        <taxon>Embryophyta</taxon>
        <taxon>Tracheophyta</taxon>
        <taxon>Spermatophyta</taxon>
        <taxon>Magnoliopsida</taxon>
        <taxon>eudicotyledons</taxon>
        <taxon>Gunneridae</taxon>
        <taxon>Pentapetalae</taxon>
        <taxon>rosids</taxon>
        <taxon>fabids</taxon>
        <taxon>Rosales</taxon>
        <taxon>Cannabaceae</taxon>
        <taxon>Parasponia</taxon>
    </lineage>
</organism>
<proteinExistence type="predicted"/>
<sequence>MWRGQVRKLVAHGKVTKLYGTCEAPKQRSEEIAQGLEVDNFLIVVKSRQRLWILLLELLITSKFPTIAKEDF</sequence>
<gene>
    <name evidence="1" type="ORF">PanWU01x14_252530</name>
</gene>
<dbReference type="Proteomes" id="UP000237105">
    <property type="component" value="Unassembled WGS sequence"/>
</dbReference>
<dbReference type="EMBL" id="JXTB01000314">
    <property type="protein sequence ID" value="PON46306.1"/>
    <property type="molecule type" value="Genomic_DNA"/>
</dbReference>
<protein>
    <submittedName>
        <fullName evidence="1">Uncharacterized protein</fullName>
    </submittedName>
</protein>
<evidence type="ECO:0000313" key="1">
    <source>
        <dbReference type="EMBL" id="PON46306.1"/>
    </source>
</evidence>
<reference evidence="2" key="1">
    <citation type="submission" date="2016-06" db="EMBL/GenBank/DDBJ databases">
        <title>Parallel loss of symbiosis genes in relatives of nitrogen-fixing non-legume Parasponia.</title>
        <authorList>
            <person name="Van Velzen R."/>
            <person name="Holmer R."/>
            <person name="Bu F."/>
            <person name="Rutten L."/>
            <person name="Van Zeijl A."/>
            <person name="Liu W."/>
            <person name="Santuari L."/>
            <person name="Cao Q."/>
            <person name="Sharma T."/>
            <person name="Shen D."/>
            <person name="Roswanjaya Y."/>
            <person name="Wardhani T."/>
            <person name="Kalhor M.S."/>
            <person name="Jansen J."/>
            <person name="Van den Hoogen J."/>
            <person name="Gungor B."/>
            <person name="Hartog M."/>
            <person name="Hontelez J."/>
            <person name="Verver J."/>
            <person name="Yang W.-C."/>
            <person name="Schijlen E."/>
            <person name="Repin R."/>
            <person name="Schilthuizen M."/>
            <person name="Schranz E."/>
            <person name="Heidstra R."/>
            <person name="Miyata K."/>
            <person name="Fedorova E."/>
            <person name="Kohlen W."/>
            <person name="Bisseling T."/>
            <person name="Smit S."/>
            <person name="Geurts R."/>
        </authorList>
    </citation>
    <scope>NUCLEOTIDE SEQUENCE [LARGE SCALE GENOMIC DNA]</scope>
    <source>
        <strain evidence="2">cv. WU1-14</strain>
    </source>
</reference>
<name>A0A2P5BC27_PARAD</name>
<dbReference type="AlphaFoldDB" id="A0A2P5BC27"/>
<accession>A0A2P5BC27</accession>